<evidence type="ECO:0000256" key="1">
    <source>
        <dbReference type="SAM" id="MobiDB-lite"/>
    </source>
</evidence>
<dbReference type="Proteomes" id="UP001175271">
    <property type="component" value="Unassembled WGS sequence"/>
</dbReference>
<dbReference type="EMBL" id="JAUCMV010000003">
    <property type="protein sequence ID" value="KAK0414177.1"/>
    <property type="molecule type" value="Genomic_DNA"/>
</dbReference>
<dbReference type="Pfam" id="PF10328">
    <property type="entry name" value="7TM_GPCR_Srx"/>
    <property type="match status" value="1"/>
</dbReference>
<feature type="transmembrane region" description="Helical" evidence="2">
    <location>
        <begin position="14"/>
        <end position="36"/>
    </location>
</feature>
<feature type="domain" description="7TM GPCR serpentine receptor class x (Srx)" evidence="3">
    <location>
        <begin position="24"/>
        <end position="279"/>
    </location>
</feature>
<dbReference type="SUPFAM" id="SSF81321">
    <property type="entry name" value="Family A G protein-coupled receptor-like"/>
    <property type="match status" value="1"/>
</dbReference>
<feature type="transmembrane region" description="Helical" evidence="2">
    <location>
        <begin position="223"/>
        <end position="246"/>
    </location>
</feature>
<keyword evidence="2" id="KW-0472">Membrane</keyword>
<feature type="transmembrane region" description="Helical" evidence="2">
    <location>
        <begin position="131"/>
        <end position="150"/>
    </location>
</feature>
<comment type="caution">
    <text evidence="4">The sequence shown here is derived from an EMBL/GenBank/DDBJ whole genome shotgun (WGS) entry which is preliminary data.</text>
</comment>
<evidence type="ECO:0000256" key="2">
    <source>
        <dbReference type="SAM" id="Phobius"/>
    </source>
</evidence>
<dbReference type="CDD" id="cd00637">
    <property type="entry name" value="7tm_classA_rhodopsin-like"/>
    <property type="match status" value="1"/>
</dbReference>
<accession>A0AA39I0D5</accession>
<feature type="transmembrane region" description="Helical" evidence="2">
    <location>
        <begin position="56"/>
        <end position="76"/>
    </location>
</feature>
<keyword evidence="2" id="KW-1133">Transmembrane helix</keyword>
<evidence type="ECO:0000259" key="3">
    <source>
        <dbReference type="Pfam" id="PF10328"/>
    </source>
</evidence>
<name>A0AA39I0D5_9BILA</name>
<proteinExistence type="predicted"/>
<keyword evidence="5" id="KW-1185">Reference proteome</keyword>
<dbReference type="InterPro" id="IPR019430">
    <property type="entry name" value="7TM_GPCR_serpentine_rcpt_Srx"/>
</dbReference>
<sequence length="315" mass="36020">MSTDLAAENDTDRFIGAVILMIGGFAGLCVNIFVIYGVKRVKTFGESFGKICISQCAANCGNAAVFALLVAPITIINPSFHSTYWGARCGQLLIMFWNADLFSHVVTTMNRFCSIFFPFKYSNIFDQKTTRTLIGIVWTIAVCQVLPYFHDDCTLQFDMPTLMFQFKPTQCALYVGLYFDLYLSLSFIGLITVVDLITLWKIRRISKCVEDMTEGRKRRKREIKFFFQALSQATIVITELTFYFYISNYITNKWLKFASTSFAWILLQMSDGLIVILYNKELRSIRPKTHSSAMSSTHKPHSQHEHRTPNAVTSF</sequence>
<evidence type="ECO:0000313" key="4">
    <source>
        <dbReference type="EMBL" id="KAK0414177.1"/>
    </source>
</evidence>
<feature type="region of interest" description="Disordered" evidence="1">
    <location>
        <begin position="289"/>
        <end position="315"/>
    </location>
</feature>
<evidence type="ECO:0000313" key="5">
    <source>
        <dbReference type="Proteomes" id="UP001175271"/>
    </source>
</evidence>
<dbReference type="PANTHER" id="PTHR23017">
    <property type="entry name" value="SERPENTINE RECEPTOR, CLASS X"/>
    <property type="match status" value="1"/>
</dbReference>
<dbReference type="PANTHER" id="PTHR23017:SF3">
    <property type="entry name" value="G-PROTEIN COUPLED RECEPTORS FAMILY 1 PROFILE DOMAIN-CONTAINING PROTEIN"/>
    <property type="match status" value="1"/>
</dbReference>
<organism evidence="4 5">
    <name type="scientific">Steinernema hermaphroditum</name>
    <dbReference type="NCBI Taxonomy" id="289476"/>
    <lineage>
        <taxon>Eukaryota</taxon>
        <taxon>Metazoa</taxon>
        <taxon>Ecdysozoa</taxon>
        <taxon>Nematoda</taxon>
        <taxon>Chromadorea</taxon>
        <taxon>Rhabditida</taxon>
        <taxon>Tylenchina</taxon>
        <taxon>Panagrolaimomorpha</taxon>
        <taxon>Strongyloidoidea</taxon>
        <taxon>Steinernematidae</taxon>
        <taxon>Steinernema</taxon>
    </lineage>
</organism>
<gene>
    <name evidence="4" type="ORF">QR680_007184</name>
</gene>
<dbReference type="AlphaFoldDB" id="A0AA39I0D5"/>
<feature type="transmembrane region" description="Helical" evidence="2">
    <location>
        <begin position="258"/>
        <end position="278"/>
    </location>
</feature>
<protein>
    <recommendedName>
        <fullName evidence="3">7TM GPCR serpentine receptor class x (Srx) domain-containing protein</fullName>
    </recommendedName>
</protein>
<keyword evidence="2" id="KW-0812">Transmembrane</keyword>
<feature type="transmembrane region" description="Helical" evidence="2">
    <location>
        <begin position="181"/>
        <end position="202"/>
    </location>
</feature>
<dbReference type="Gene3D" id="1.20.1070.10">
    <property type="entry name" value="Rhodopsin 7-helix transmembrane proteins"/>
    <property type="match status" value="1"/>
</dbReference>
<reference evidence="4" key="1">
    <citation type="submission" date="2023-06" db="EMBL/GenBank/DDBJ databases">
        <title>Genomic analysis of the entomopathogenic nematode Steinernema hermaphroditum.</title>
        <authorList>
            <person name="Schwarz E.M."/>
            <person name="Heppert J.K."/>
            <person name="Baniya A."/>
            <person name="Schwartz H.T."/>
            <person name="Tan C.-H."/>
            <person name="Antoshechkin I."/>
            <person name="Sternberg P.W."/>
            <person name="Goodrich-Blair H."/>
            <person name="Dillman A.R."/>
        </authorList>
    </citation>
    <scope>NUCLEOTIDE SEQUENCE</scope>
    <source>
        <strain evidence="4">PS9179</strain>
        <tissue evidence="4">Whole animal</tissue>
    </source>
</reference>